<dbReference type="PROSITE" id="PS50994">
    <property type="entry name" value="INTEGRASE"/>
    <property type="match status" value="1"/>
</dbReference>
<gene>
    <name evidence="2" type="ORF">MTR67_026131</name>
</gene>
<accession>A0AAF0QZY5</accession>
<evidence type="ECO:0000313" key="3">
    <source>
        <dbReference type="Proteomes" id="UP001234989"/>
    </source>
</evidence>
<feature type="domain" description="Integrase catalytic" evidence="1">
    <location>
        <begin position="31"/>
        <end position="194"/>
    </location>
</feature>
<dbReference type="Gene3D" id="3.30.420.10">
    <property type="entry name" value="Ribonuclease H-like superfamily/Ribonuclease H"/>
    <property type="match status" value="1"/>
</dbReference>
<dbReference type="SUPFAM" id="SSF53098">
    <property type="entry name" value="Ribonuclease H-like"/>
    <property type="match status" value="1"/>
</dbReference>
<dbReference type="InterPro" id="IPR012337">
    <property type="entry name" value="RNaseH-like_sf"/>
</dbReference>
<dbReference type="InterPro" id="IPR001584">
    <property type="entry name" value="Integrase_cat-core"/>
</dbReference>
<dbReference type="PANTHER" id="PTHR45835">
    <property type="entry name" value="YALI0A06105P"/>
    <property type="match status" value="1"/>
</dbReference>
<name>A0AAF0QZY5_SOLVR</name>
<dbReference type="AlphaFoldDB" id="A0AAF0QZY5"/>
<evidence type="ECO:0000313" key="2">
    <source>
        <dbReference type="EMBL" id="WMV32746.1"/>
    </source>
</evidence>
<dbReference type="InterPro" id="IPR056924">
    <property type="entry name" value="SH3_Tf2-1"/>
</dbReference>
<evidence type="ECO:0000259" key="1">
    <source>
        <dbReference type="PROSITE" id="PS50994"/>
    </source>
</evidence>
<dbReference type="Proteomes" id="UP001234989">
    <property type="component" value="Chromosome 6"/>
</dbReference>
<organism evidence="2 3">
    <name type="scientific">Solanum verrucosum</name>
    <dbReference type="NCBI Taxonomy" id="315347"/>
    <lineage>
        <taxon>Eukaryota</taxon>
        <taxon>Viridiplantae</taxon>
        <taxon>Streptophyta</taxon>
        <taxon>Embryophyta</taxon>
        <taxon>Tracheophyta</taxon>
        <taxon>Spermatophyta</taxon>
        <taxon>Magnoliopsida</taxon>
        <taxon>eudicotyledons</taxon>
        <taxon>Gunneridae</taxon>
        <taxon>Pentapetalae</taxon>
        <taxon>asterids</taxon>
        <taxon>lamiids</taxon>
        <taxon>Solanales</taxon>
        <taxon>Solanaceae</taxon>
        <taxon>Solanoideae</taxon>
        <taxon>Solaneae</taxon>
        <taxon>Solanum</taxon>
    </lineage>
</organism>
<dbReference type="Pfam" id="PF24626">
    <property type="entry name" value="SH3_Tf2-1"/>
    <property type="match status" value="1"/>
</dbReference>
<dbReference type="PANTHER" id="PTHR45835:SF91">
    <property type="entry name" value="RETROTRANSPOSON, TY3-GYPSY SUBCLASS-LIKE PROTEIN"/>
    <property type="match status" value="1"/>
</dbReference>
<dbReference type="GO" id="GO:0003676">
    <property type="term" value="F:nucleic acid binding"/>
    <property type="evidence" value="ECO:0007669"/>
    <property type="project" value="InterPro"/>
</dbReference>
<dbReference type="GO" id="GO:0015074">
    <property type="term" value="P:DNA integration"/>
    <property type="evidence" value="ECO:0007669"/>
    <property type="project" value="InterPro"/>
</dbReference>
<dbReference type="InterPro" id="IPR036397">
    <property type="entry name" value="RNaseH_sf"/>
</dbReference>
<protein>
    <recommendedName>
        <fullName evidence="1">Integrase catalytic domain-containing protein</fullName>
    </recommendedName>
</protein>
<dbReference type="EMBL" id="CP133617">
    <property type="protein sequence ID" value="WMV32746.1"/>
    <property type="molecule type" value="Genomic_DNA"/>
</dbReference>
<keyword evidence="3" id="KW-1185">Reference proteome</keyword>
<proteinExistence type="predicted"/>
<sequence length="373" mass="42771">MKRDIADFVARCSNCQQVKDENQGPGGLTQDIDTPTWKWEEINMDFVVGLPRTCRQLDSIWVIVGRFTKSAHFLPIKVSYLAEYYAKLYIKEIVKLHGAPLSIISDRGSQFTSHFWRSFQSGLGTKVKLSTTLHPQTDGQVECTIQTLEVMLRPCFIDFKGNWDDHLPLIEFSDNNSYHSSIAMAPFEALYGRRCRSPVGWFEVGQFALLGPKVVYEATEKVQLIRDRLKMAHSRQKSYADNRKRDLEFEVGDWVYLKISPMKGVMRFGKKGKLSPRYVRPYEIFKRVGKVAYELKLPIELSPVLPVFHISMLKKCIGDPVSILPLQGLGVNESLSYEEVPVEILDRQLKKLRNKDVASIKVLWRNHLVEGAT</sequence>
<reference evidence="2" key="1">
    <citation type="submission" date="2023-08" db="EMBL/GenBank/DDBJ databases">
        <title>A de novo genome assembly of Solanum verrucosum Schlechtendal, a Mexican diploid species geographically isolated from the other diploid A-genome species in potato relatives.</title>
        <authorList>
            <person name="Hosaka K."/>
        </authorList>
    </citation>
    <scope>NUCLEOTIDE SEQUENCE</scope>
    <source>
        <tissue evidence="2">Young leaves</tissue>
    </source>
</reference>